<dbReference type="Gene3D" id="1.20.1530.20">
    <property type="match status" value="1"/>
</dbReference>
<reference evidence="9 10" key="1">
    <citation type="submission" date="2017-07" db="EMBL/GenBank/DDBJ databases">
        <title>Draft Genome Sequences of Select Purple Nonsulfur Bacteria.</title>
        <authorList>
            <person name="Lasarre B."/>
            <person name="Mckinlay J.B."/>
        </authorList>
    </citation>
    <scope>NUCLEOTIDE SEQUENCE [LARGE SCALE GENOMIC DNA]</scope>
    <source>
        <strain evidence="9 10">DSM 5909</strain>
    </source>
</reference>
<dbReference type="EMBL" id="NPEX01000056">
    <property type="protein sequence ID" value="RAI44150.1"/>
    <property type="molecule type" value="Genomic_DNA"/>
</dbReference>
<feature type="transmembrane region" description="Helical" evidence="8">
    <location>
        <begin position="66"/>
        <end position="91"/>
    </location>
</feature>
<comment type="similarity">
    <text evidence="2">Belongs to the auxin efflux carrier (TC 2.A.69) family.</text>
</comment>
<dbReference type="Proteomes" id="UP000249130">
    <property type="component" value="Unassembled WGS sequence"/>
</dbReference>
<protein>
    <recommendedName>
        <fullName evidence="11">Malate transporter</fullName>
    </recommendedName>
</protein>
<dbReference type="AlphaFoldDB" id="A0A327KZ45"/>
<gene>
    <name evidence="9" type="ORF">CH341_10710</name>
</gene>
<feature type="transmembrane region" description="Helical" evidence="8">
    <location>
        <begin position="103"/>
        <end position="123"/>
    </location>
</feature>
<evidence type="ECO:0000256" key="3">
    <source>
        <dbReference type="ARBA" id="ARBA00022448"/>
    </source>
</evidence>
<dbReference type="InterPro" id="IPR038770">
    <property type="entry name" value="Na+/solute_symporter_sf"/>
</dbReference>
<comment type="subcellular location">
    <subcellularLocation>
        <location evidence="1">Cell membrane</location>
        <topology evidence="1">Multi-pass membrane protein</topology>
    </subcellularLocation>
</comment>
<evidence type="ECO:0000313" key="10">
    <source>
        <dbReference type="Proteomes" id="UP000249130"/>
    </source>
</evidence>
<keyword evidence="3" id="KW-0813">Transport</keyword>
<comment type="caution">
    <text evidence="9">The sequence shown here is derived from an EMBL/GenBank/DDBJ whole genome shotgun (WGS) entry which is preliminary data.</text>
</comment>
<evidence type="ECO:0000256" key="8">
    <source>
        <dbReference type="SAM" id="Phobius"/>
    </source>
</evidence>
<feature type="transmembrane region" description="Helical" evidence="8">
    <location>
        <begin position="242"/>
        <end position="264"/>
    </location>
</feature>
<dbReference type="InterPro" id="IPR004776">
    <property type="entry name" value="Mem_transp_PIN-like"/>
</dbReference>
<evidence type="ECO:0000256" key="6">
    <source>
        <dbReference type="ARBA" id="ARBA00022989"/>
    </source>
</evidence>
<keyword evidence="5 8" id="KW-0812">Transmembrane</keyword>
<dbReference type="PANTHER" id="PTHR36838">
    <property type="entry name" value="AUXIN EFFLUX CARRIER FAMILY PROTEIN"/>
    <property type="match status" value="1"/>
</dbReference>
<evidence type="ECO:0000313" key="9">
    <source>
        <dbReference type="EMBL" id="RAI44150.1"/>
    </source>
</evidence>
<sequence length="327" mass="35487">MDLFESLSGVFSCMLMIGLGYYLTHRKWFTEETGRLFSRMAMTIAIPLYMIVSMTKSYSKQDLLQAGTAAAVPILVMLSLYTIGVGVSFLARVPVHRRGAFQAMFFVSNSGFVGFPVNVALFGEAALPYAVIYYLLQTMLFWTIGAYGLSLDGPRFAGVRNGVAVAAARPAFGLGTLKNILTPPLVGSAVAVILILGGIRLPTFLNSTFVYLGAMTTPLAMLFLGIAIHVSNLKTVRMSRDMWILVAARFLIAPALVVLVTSLIPVPDLMRKVYIIEAAMPVMTQVSIAARAYDADANYIAVMTAITTVMALFTIPAYFVLLNFGLL</sequence>
<feature type="transmembrane region" description="Helical" evidence="8">
    <location>
        <begin position="6"/>
        <end position="24"/>
    </location>
</feature>
<dbReference type="Pfam" id="PF03547">
    <property type="entry name" value="Mem_trans"/>
    <property type="match status" value="2"/>
</dbReference>
<feature type="transmembrane region" description="Helical" evidence="8">
    <location>
        <begin position="185"/>
        <end position="203"/>
    </location>
</feature>
<keyword evidence="6 8" id="KW-1133">Transmembrane helix</keyword>
<name>A0A327KZ45_9BRAD</name>
<evidence type="ECO:0000256" key="5">
    <source>
        <dbReference type="ARBA" id="ARBA00022692"/>
    </source>
</evidence>
<evidence type="ECO:0008006" key="11">
    <source>
        <dbReference type="Google" id="ProtNLM"/>
    </source>
</evidence>
<keyword evidence="10" id="KW-1185">Reference proteome</keyword>
<proteinExistence type="inferred from homology"/>
<feature type="transmembrane region" description="Helical" evidence="8">
    <location>
        <begin position="209"/>
        <end position="230"/>
    </location>
</feature>
<organism evidence="9 10">
    <name type="scientific">Rhodoplanes roseus</name>
    <dbReference type="NCBI Taxonomy" id="29409"/>
    <lineage>
        <taxon>Bacteria</taxon>
        <taxon>Pseudomonadati</taxon>
        <taxon>Pseudomonadota</taxon>
        <taxon>Alphaproteobacteria</taxon>
        <taxon>Hyphomicrobiales</taxon>
        <taxon>Nitrobacteraceae</taxon>
        <taxon>Rhodoplanes</taxon>
    </lineage>
</organism>
<evidence type="ECO:0000256" key="2">
    <source>
        <dbReference type="ARBA" id="ARBA00010145"/>
    </source>
</evidence>
<feature type="transmembrane region" description="Helical" evidence="8">
    <location>
        <begin position="299"/>
        <end position="321"/>
    </location>
</feature>
<keyword evidence="7 8" id="KW-0472">Membrane</keyword>
<dbReference type="OrthoDB" id="9810457at2"/>
<dbReference type="PANTHER" id="PTHR36838:SF1">
    <property type="entry name" value="SLR1864 PROTEIN"/>
    <property type="match status" value="1"/>
</dbReference>
<dbReference type="RefSeq" id="WP_111419026.1">
    <property type="nucleotide sequence ID" value="NZ_NPEX01000056.1"/>
</dbReference>
<accession>A0A327KZ45</accession>
<evidence type="ECO:0000256" key="1">
    <source>
        <dbReference type="ARBA" id="ARBA00004651"/>
    </source>
</evidence>
<feature type="transmembrane region" description="Helical" evidence="8">
    <location>
        <begin position="36"/>
        <end position="54"/>
    </location>
</feature>
<evidence type="ECO:0000256" key="4">
    <source>
        <dbReference type="ARBA" id="ARBA00022475"/>
    </source>
</evidence>
<keyword evidence="4" id="KW-1003">Cell membrane</keyword>
<dbReference type="GO" id="GO:0005886">
    <property type="term" value="C:plasma membrane"/>
    <property type="evidence" value="ECO:0007669"/>
    <property type="project" value="UniProtKB-SubCell"/>
</dbReference>
<feature type="transmembrane region" description="Helical" evidence="8">
    <location>
        <begin position="129"/>
        <end position="150"/>
    </location>
</feature>
<dbReference type="GO" id="GO:0055085">
    <property type="term" value="P:transmembrane transport"/>
    <property type="evidence" value="ECO:0007669"/>
    <property type="project" value="InterPro"/>
</dbReference>
<evidence type="ECO:0000256" key="7">
    <source>
        <dbReference type="ARBA" id="ARBA00023136"/>
    </source>
</evidence>